<dbReference type="InterPro" id="IPR043502">
    <property type="entry name" value="DNA/RNA_pol_sf"/>
</dbReference>
<sequence length="1766" mass="197426">MATAGAPNIAPAGASSDPILDYVQNNDNDVLGNNLTLKPYEMDATGAQATVQPASLREKLTHEFLNGIMNGLGMLDDQGRLDLFFAPTTVTLSVMGLQNHPDEGKFVGFLGDLLNGVHFDYFIKTQNPCPFQPIANTILCLAADDIHVQAQQHNGQARFTFMAIPDGADIALYFWVTIFPLIKAENMETEMKSLIDYFRVAATLENATSTSSLVWNNANTMPTPIGRNASVIKCRTSQLKRSFPDIFVDRAAASQVQQMGAMAAAQDRHNAVAQEQLNFMKNQKAAEKLSKILKVTQGAPQLDLICRMLLKANLQDLPKLWRDLFDAKDTTARDEILNRALRETAFQERLEVPHIMPGTADKLLQAYWHMVSADEPETGSACNPFQWCPAKRMAKDAQDTAKIYSKGNIKVTAEEQKALEKSTLFFCHLDHVENLIRHGYLLWLTLTGGDKAHPVVKFLSEYRGKIGGNRDRIERFPLRDSSDRDIIGVLIQIKLAKELEGWSRAQVMKVPAPILNGDLIIDVVTDQSGNSNGWEPWTSTLGTIKADYGESLKVFRSAGRRPATWGLQDDLTVVGTLTDNVSRFGMGKGPESSSTCTSTPSRERTRTTEVINWATDADLGRTWKNSSAQCGAVKQAAKRGEHEVPPLPKSSVAGHTSDPMCLNWSVLHKCNAECNEAYDHVEQSAEKKEELKNVLCNERSNHSVNFNTLSPLSPPNSRNLDHNNRYAVLQLEPHNIDTMEGLDNFSPTQEWEGVSALFEEESVKEPPKKRSRLRAGAEAFRPKSPTTTKQVTPALEAGKRSREELKAASQKMQIRKVTAKLRAEAASFRPSQKPKEPEGLPPVSVPTPKRAPRQEPTSMELGEYVREDAELLKRVGWPDFVKHLRSRSDFASLDEVHHPARRLLNFYKHRGAPVKLATEPWTSDRVHAALNRGPHKSCAEYIEFLREEFVDMRGKMQWTVLPISAVQHLPGLRISPPGVVPQRDRRPRWIVDYSFSGVNADTLAIAAVDSMQFGHALDRILREILLSDPNMGPVQMLKVDISDGFYRVNMNIEDIPKLGVAFPTEPGQEKLVAFPLVLPMGWKNSPPIFSTATETVADLANQRLSMSTHPLPHKMDDAAEAVASPTPPIHPAVPIQSILRAPKRGLTSYRPQVRSHQRVHWRGKHVVPHVGTPVPERRDPCLPRRCQPAAYVDVFVDDFVALAQQYNNSRRVRRTLMHAIDSVLRPLDEYDDAARREPVSMKKLLKGDCSWGTIKNVLGWIINTVTMTIHLPQHRAERLAEILSSIPITQKRTSVKKWHKVLGELRSMALALPGARHLFSHMQHALSNKLKTRVTLSRGVHDALADFRWILNDLKRRPTRIAELVPLLAAAEGHHDASGKGAGGVWFPAKHLVPREGYKSQPVLWRLKWPQHIIDQLVTMENPSGTVSNSDLELAGGLLHLEAIAQCFDVRERTVLSKTDNLNTLFWQRKGSSTTEKVPAHLLRLFGMHQRFHRYVPRHDYLSGPSNPVADATSRDFNLSWPQLLTSFIAKEAISTGVSVGRAKAASSVWEIWQNYCSDLGLDPFLEAIQDKVPILQVFAQRVRTGELASHGNPILARSVDDYLRHVAQTFQSVGASDPRKKPGDRAVDFRLQRLQAAWKKKDPPPHRVKPVPIQVIRRIASLAALSTLESTKAVSDMIILAFFFLLRPGEYVDTNSESTPFTIADVGLYGRWRSDETLRYLHVQAAPLMQHYAKKMLQGGVYTLLPNTQHVPQQLLPDVSVVPLH</sequence>
<dbReference type="PANTHER" id="PTHR33050:SF7">
    <property type="entry name" value="RIBONUCLEASE H"/>
    <property type="match status" value="1"/>
</dbReference>
<comment type="caution">
    <text evidence="2">The sequence shown here is derived from an EMBL/GenBank/DDBJ whole genome shotgun (WGS) entry which is preliminary data.</text>
</comment>
<evidence type="ECO:0000256" key="1">
    <source>
        <dbReference type="SAM" id="MobiDB-lite"/>
    </source>
</evidence>
<feature type="compositionally biased region" description="Low complexity" evidence="1">
    <location>
        <begin position="590"/>
        <end position="600"/>
    </location>
</feature>
<dbReference type="Proteomes" id="UP001224775">
    <property type="component" value="Unassembled WGS sequence"/>
</dbReference>
<feature type="region of interest" description="Disordered" evidence="1">
    <location>
        <begin position="760"/>
        <end position="801"/>
    </location>
</feature>
<protein>
    <submittedName>
        <fullName evidence="2">Uncharacterized protein</fullName>
    </submittedName>
</protein>
<keyword evidence="3" id="KW-1185">Reference proteome</keyword>
<dbReference type="SUPFAM" id="SSF56672">
    <property type="entry name" value="DNA/RNA polymerases"/>
    <property type="match status" value="1"/>
</dbReference>
<reference evidence="2" key="1">
    <citation type="submission" date="2023-06" db="EMBL/GenBank/DDBJ databases">
        <title>Survivors Of The Sea: Transcriptome response of Skeletonema marinoi to long-term dormancy.</title>
        <authorList>
            <person name="Pinder M.I.M."/>
            <person name="Kourtchenko O."/>
            <person name="Robertson E.K."/>
            <person name="Larsson T."/>
            <person name="Maumus F."/>
            <person name="Osuna-Cruz C.M."/>
            <person name="Vancaester E."/>
            <person name="Stenow R."/>
            <person name="Vandepoele K."/>
            <person name="Ploug H."/>
            <person name="Bruchert V."/>
            <person name="Godhe A."/>
            <person name="Topel M."/>
        </authorList>
    </citation>
    <scope>NUCLEOTIDE SEQUENCE</scope>
    <source>
        <strain evidence="2">R05AC</strain>
    </source>
</reference>
<proteinExistence type="predicted"/>
<feature type="region of interest" description="Disordered" evidence="1">
    <location>
        <begin position="582"/>
        <end position="606"/>
    </location>
</feature>
<dbReference type="PANTHER" id="PTHR33050">
    <property type="entry name" value="REVERSE TRANSCRIPTASE DOMAIN-CONTAINING PROTEIN"/>
    <property type="match status" value="1"/>
</dbReference>
<dbReference type="InterPro" id="IPR052055">
    <property type="entry name" value="Hepadnavirus_pol/RT"/>
</dbReference>
<dbReference type="EMBL" id="JATAAI010000015">
    <property type="protein sequence ID" value="KAK1740652.1"/>
    <property type="molecule type" value="Genomic_DNA"/>
</dbReference>
<evidence type="ECO:0000313" key="3">
    <source>
        <dbReference type="Proteomes" id="UP001224775"/>
    </source>
</evidence>
<accession>A0AAD9DAX4</accession>
<evidence type="ECO:0000313" key="2">
    <source>
        <dbReference type="EMBL" id="KAK1740652.1"/>
    </source>
</evidence>
<gene>
    <name evidence="2" type="ORF">QTG54_008747</name>
</gene>
<organism evidence="2 3">
    <name type="scientific">Skeletonema marinoi</name>
    <dbReference type="NCBI Taxonomy" id="267567"/>
    <lineage>
        <taxon>Eukaryota</taxon>
        <taxon>Sar</taxon>
        <taxon>Stramenopiles</taxon>
        <taxon>Ochrophyta</taxon>
        <taxon>Bacillariophyta</taxon>
        <taxon>Coscinodiscophyceae</taxon>
        <taxon>Thalassiosirophycidae</taxon>
        <taxon>Thalassiosirales</taxon>
        <taxon>Skeletonemataceae</taxon>
        <taxon>Skeletonema</taxon>
        <taxon>Skeletonema marinoi-dohrnii complex</taxon>
    </lineage>
</organism>
<name>A0AAD9DAX4_9STRA</name>
<feature type="region of interest" description="Disordered" evidence="1">
    <location>
        <begin position="822"/>
        <end position="858"/>
    </location>
</feature>